<protein>
    <submittedName>
        <fullName evidence="2">Uncharacterized protein</fullName>
    </submittedName>
</protein>
<accession>A0AAD6WP91</accession>
<keyword evidence="3" id="KW-1185">Reference proteome</keyword>
<sequence length="513" mass="57162">MSPLRACTISREWLRSSSLKDRDTDGAISSDGMPSPSGWGGANKGDAKSVLLSSSPIDFHPPSFPTCSPRMHPDAKCRSEVRRCMAFALQARDVYRHALYDPDVLLFRDEHRSIRRPPQRWCAAYWACFRTTPHFPLLRHVDAQYRILRPCSLPWVVSSHHSTYSTSSGLLDDSSLSPRIGAAGCFPNEDKMVNVRYPYAIQRTMRVVVLRRVRVTTYYRRRRSLGTQATPERRAFPSCIDDAPPSRTCRNDRQLLRESLYSVALTILAILKTGWTSLSRAWSLRDLCPRESLYPVALAIVPIVLKAGRRTLLPPSSVSFSVLSSMVSGLFVVRWRPRTRVLHARYTKMRPDTTATPLRLSARRRPARHRSVLADDDLLGETELQAVHPITDSPTSLTHLRMRGDPARRADAAALSAGRIKSFINTSLSCGGISGRAGIHTFTLGRVKTHAALPLKLSIGDAGDIPFPSFLGNQRPRPSAPSFTAVDTSGRPHTRFPRVPVSPLDLDALACKE</sequence>
<proteinExistence type="predicted"/>
<dbReference type="AlphaFoldDB" id="A0AAD6WP91"/>
<dbReference type="EMBL" id="JARJCM010000220">
    <property type="protein sequence ID" value="KAJ7021953.1"/>
    <property type="molecule type" value="Genomic_DNA"/>
</dbReference>
<evidence type="ECO:0000256" key="1">
    <source>
        <dbReference type="SAM" id="MobiDB-lite"/>
    </source>
</evidence>
<dbReference type="Proteomes" id="UP001218188">
    <property type="component" value="Unassembled WGS sequence"/>
</dbReference>
<feature type="region of interest" description="Disordered" evidence="1">
    <location>
        <begin position="20"/>
        <end position="43"/>
    </location>
</feature>
<organism evidence="2 3">
    <name type="scientific">Mycena alexandri</name>
    <dbReference type="NCBI Taxonomy" id="1745969"/>
    <lineage>
        <taxon>Eukaryota</taxon>
        <taxon>Fungi</taxon>
        <taxon>Dikarya</taxon>
        <taxon>Basidiomycota</taxon>
        <taxon>Agaricomycotina</taxon>
        <taxon>Agaricomycetes</taxon>
        <taxon>Agaricomycetidae</taxon>
        <taxon>Agaricales</taxon>
        <taxon>Marasmiineae</taxon>
        <taxon>Mycenaceae</taxon>
        <taxon>Mycena</taxon>
    </lineage>
</organism>
<gene>
    <name evidence="2" type="ORF">C8F04DRAFT_1313090</name>
</gene>
<name>A0AAD6WP91_9AGAR</name>
<evidence type="ECO:0000313" key="3">
    <source>
        <dbReference type="Proteomes" id="UP001218188"/>
    </source>
</evidence>
<feature type="region of interest" description="Disordered" evidence="1">
    <location>
        <begin position="469"/>
        <end position="498"/>
    </location>
</feature>
<evidence type="ECO:0000313" key="2">
    <source>
        <dbReference type="EMBL" id="KAJ7021953.1"/>
    </source>
</evidence>
<comment type="caution">
    <text evidence="2">The sequence shown here is derived from an EMBL/GenBank/DDBJ whole genome shotgun (WGS) entry which is preliminary data.</text>
</comment>
<reference evidence="2" key="1">
    <citation type="submission" date="2023-03" db="EMBL/GenBank/DDBJ databases">
        <title>Massive genome expansion in bonnet fungi (Mycena s.s.) driven by repeated elements and novel gene families across ecological guilds.</title>
        <authorList>
            <consortium name="Lawrence Berkeley National Laboratory"/>
            <person name="Harder C.B."/>
            <person name="Miyauchi S."/>
            <person name="Viragh M."/>
            <person name="Kuo A."/>
            <person name="Thoen E."/>
            <person name="Andreopoulos B."/>
            <person name="Lu D."/>
            <person name="Skrede I."/>
            <person name="Drula E."/>
            <person name="Henrissat B."/>
            <person name="Morin E."/>
            <person name="Kohler A."/>
            <person name="Barry K."/>
            <person name="LaButti K."/>
            <person name="Morin E."/>
            <person name="Salamov A."/>
            <person name="Lipzen A."/>
            <person name="Mereny Z."/>
            <person name="Hegedus B."/>
            <person name="Baldrian P."/>
            <person name="Stursova M."/>
            <person name="Weitz H."/>
            <person name="Taylor A."/>
            <person name="Grigoriev I.V."/>
            <person name="Nagy L.G."/>
            <person name="Martin F."/>
            <person name="Kauserud H."/>
        </authorList>
    </citation>
    <scope>NUCLEOTIDE SEQUENCE</scope>
    <source>
        <strain evidence="2">CBHHK200</strain>
    </source>
</reference>